<feature type="transmembrane region" description="Helical" evidence="3">
    <location>
        <begin position="12"/>
        <end position="30"/>
    </location>
</feature>
<dbReference type="PROSITE" id="PS50234">
    <property type="entry name" value="VWFA"/>
    <property type="match status" value="1"/>
</dbReference>
<dbReference type="InterPro" id="IPR011990">
    <property type="entry name" value="TPR-like_helical_dom_sf"/>
</dbReference>
<dbReference type="AlphaFoldDB" id="A0A9E2NZL0"/>
<evidence type="ECO:0000313" key="6">
    <source>
        <dbReference type="Proteomes" id="UP000823914"/>
    </source>
</evidence>
<protein>
    <submittedName>
        <fullName evidence="5">VWA domain-containing protein</fullName>
    </submittedName>
</protein>
<dbReference type="Pfam" id="PF13432">
    <property type="entry name" value="TPR_16"/>
    <property type="match status" value="1"/>
</dbReference>
<dbReference type="Pfam" id="PF00092">
    <property type="entry name" value="VWA"/>
    <property type="match status" value="1"/>
</dbReference>
<keyword evidence="3" id="KW-0472">Membrane</keyword>
<feature type="compositionally biased region" description="Polar residues" evidence="2">
    <location>
        <begin position="540"/>
        <end position="554"/>
    </location>
</feature>
<feature type="compositionally biased region" description="Basic and acidic residues" evidence="2">
    <location>
        <begin position="516"/>
        <end position="525"/>
    </location>
</feature>
<dbReference type="InterPro" id="IPR036465">
    <property type="entry name" value="vWFA_dom_sf"/>
</dbReference>
<dbReference type="Proteomes" id="UP000823914">
    <property type="component" value="Unassembled WGS sequence"/>
</dbReference>
<dbReference type="SMART" id="SM00327">
    <property type="entry name" value="VWA"/>
    <property type="match status" value="1"/>
</dbReference>
<name>A0A9E2NZL0_9SPIR</name>
<gene>
    <name evidence="5" type="ORF">IAA16_09345</name>
</gene>
<dbReference type="SMART" id="SM00028">
    <property type="entry name" value="TPR"/>
    <property type="match status" value="1"/>
</dbReference>
<dbReference type="PROSITE" id="PS50005">
    <property type="entry name" value="TPR"/>
    <property type="match status" value="1"/>
</dbReference>
<reference evidence="5" key="1">
    <citation type="journal article" date="2021" name="PeerJ">
        <title>Extensive microbial diversity within the chicken gut microbiome revealed by metagenomics and culture.</title>
        <authorList>
            <person name="Gilroy R."/>
            <person name="Ravi A."/>
            <person name="Getino M."/>
            <person name="Pursley I."/>
            <person name="Horton D.L."/>
            <person name="Alikhan N.F."/>
            <person name="Baker D."/>
            <person name="Gharbi K."/>
            <person name="Hall N."/>
            <person name="Watson M."/>
            <person name="Adriaenssens E.M."/>
            <person name="Foster-Nyarko E."/>
            <person name="Jarju S."/>
            <person name="Secka A."/>
            <person name="Antonio M."/>
            <person name="Oren A."/>
            <person name="Chaudhuri R.R."/>
            <person name="La Ragione R."/>
            <person name="Hildebrand F."/>
            <person name="Pallen M.J."/>
        </authorList>
    </citation>
    <scope>NUCLEOTIDE SEQUENCE</scope>
    <source>
        <strain evidence="5">Gambia15-2214</strain>
    </source>
</reference>
<keyword evidence="3" id="KW-1133">Transmembrane helix</keyword>
<feature type="transmembrane region" description="Helical" evidence="3">
    <location>
        <begin position="51"/>
        <end position="74"/>
    </location>
</feature>
<dbReference type="SUPFAM" id="SSF48452">
    <property type="entry name" value="TPR-like"/>
    <property type="match status" value="1"/>
</dbReference>
<dbReference type="Gene3D" id="1.25.40.10">
    <property type="entry name" value="Tetratricopeptide repeat domain"/>
    <property type="match status" value="1"/>
</dbReference>
<feature type="region of interest" description="Disordered" evidence="2">
    <location>
        <begin position="500"/>
        <end position="554"/>
    </location>
</feature>
<feature type="domain" description="VWFA" evidence="4">
    <location>
        <begin position="87"/>
        <end position="299"/>
    </location>
</feature>
<dbReference type="EMBL" id="JAHLFV010000215">
    <property type="protein sequence ID" value="MBU3850757.1"/>
    <property type="molecule type" value="Genomic_DNA"/>
</dbReference>
<dbReference type="Gene3D" id="3.40.50.410">
    <property type="entry name" value="von Willebrand factor, type A domain"/>
    <property type="match status" value="1"/>
</dbReference>
<sequence length="554" mass="61006">MMTLACPRPWAFIGLLFLLPAWTLSLFWFFQVKNYIPMGNKQTIIGFKTSLFNRLFFWTLAWIMIIFASSGFSWGTKLVPVQQTGNAIAFVFDVSWSMEAKDVPDGRGSVMSRLDAVGTYTYSLLDVLPPADISVTLAKGDGVTVVPITSDTNAVTALLPALSPQLITTVGSSIGSGMEKAAATFPVFSVAKRTVMVFTDGEETDGKIKEVTEKLVSSGIDVLFLGFGATEESSILAGDGTTSVQTALREKALESIVTEINDSMNTLVKGKNISSASRAKAYYIPAQSPGSVFEIIETLQNNSTDKNWSGTVYEVEPKERWRLFTGLALVFLIAGIVSSELQGIFRGRNNTGGKTLLGIFLVFLPLMLTGCSDTWKGASDIAKGTLSWYQKDYKNSAGYFMESLNRAQESESQLLYQYSVYNLASTYMMQGENEAALKRLEEISTEATVSVQYAAAYNAGILYYQKGDFEKAAQYFRQALELDNSKTEAKINLELSLNKRPKQSSAGSQELLPATEQKDKGKQETKLFSLIREQEENHWKNQQSQDSVTSGVDY</sequence>
<evidence type="ECO:0000256" key="2">
    <source>
        <dbReference type="SAM" id="MobiDB-lite"/>
    </source>
</evidence>
<dbReference type="InterPro" id="IPR002035">
    <property type="entry name" value="VWF_A"/>
</dbReference>
<evidence type="ECO:0000256" key="1">
    <source>
        <dbReference type="PROSITE-ProRule" id="PRU00339"/>
    </source>
</evidence>
<feature type="repeat" description="TPR" evidence="1">
    <location>
        <begin position="453"/>
        <end position="486"/>
    </location>
</feature>
<evidence type="ECO:0000256" key="3">
    <source>
        <dbReference type="SAM" id="Phobius"/>
    </source>
</evidence>
<keyword evidence="1" id="KW-0802">TPR repeat</keyword>
<keyword evidence="3" id="KW-0812">Transmembrane</keyword>
<accession>A0A9E2NZL0</accession>
<dbReference type="SUPFAM" id="SSF53300">
    <property type="entry name" value="vWA-like"/>
    <property type="match status" value="1"/>
</dbReference>
<comment type="caution">
    <text evidence="5">The sequence shown here is derived from an EMBL/GenBank/DDBJ whole genome shotgun (WGS) entry which is preliminary data.</text>
</comment>
<reference evidence="5" key="2">
    <citation type="submission" date="2021-04" db="EMBL/GenBank/DDBJ databases">
        <authorList>
            <person name="Gilroy R."/>
        </authorList>
    </citation>
    <scope>NUCLEOTIDE SEQUENCE</scope>
    <source>
        <strain evidence="5">Gambia15-2214</strain>
    </source>
</reference>
<dbReference type="InterPro" id="IPR019734">
    <property type="entry name" value="TPR_rpt"/>
</dbReference>
<proteinExistence type="predicted"/>
<evidence type="ECO:0000259" key="4">
    <source>
        <dbReference type="PROSITE" id="PS50234"/>
    </source>
</evidence>
<evidence type="ECO:0000313" key="5">
    <source>
        <dbReference type="EMBL" id="MBU3850757.1"/>
    </source>
</evidence>
<organism evidence="5 6">
    <name type="scientific">Candidatus Treponema excrementipullorum</name>
    <dbReference type="NCBI Taxonomy" id="2838768"/>
    <lineage>
        <taxon>Bacteria</taxon>
        <taxon>Pseudomonadati</taxon>
        <taxon>Spirochaetota</taxon>
        <taxon>Spirochaetia</taxon>
        <taxon>Spirochaetales</taxon>
        <taxon>Treponemataceae</taxon>
        <taxon>Treponema</taxon>
    </lineage>
</organism>
<dbReference type="PROSITE" id="PS50293">
    <property type="entry name" value="TPR_REGION"/>
    <property type="match status" value="1"/>
</dbReference>